<dbReference type="SUPFAM" id="SSF52980">
    <property type="entry name" value="Restriction endonuclease-like"/>
    <property type="match status" value="1"/>
</dbReference>
<dbReference type="EMBL" id="BSFJ01000005">
    <property type="protein sequence ID" value="GLK71730.1"/>
    <property type="molecule type" value="Genomic_DNA"/>
</dbReference>
<gene>
    <name evidence="2" type="ORF">GCM10017643_18450</name>
</gene>
<keyword evidence="3" id="KW-1185">Reference proteome</keyword>
<dbReference type="InterPro" id="IPR007560">
    <property type="entry name" value="Restrct_endonuc_IV_Mrr"/>
</dbReference>
<reference evidence="2" key="2">
    <citation type="submission" date="2023-01" db="EMBL/GenBank/DDBJ databases">
        <authorList>
            <person name="Sun Q."/>
            <person name="Evtushenko L."/>
        </authorList>
    </citation>
    <scope>NUCLEOTIDE SEQUENCE</scope>
    <source>
        <strain evidence="2">VKM B-2484</strain>
    </source>
</reference>
<name>A0A9W6J6H2_9HYPH</name>
<organism evidence="2 3">
    <name type="scientific">Ancylobacter dichloromethanicus</name>
    <dbReference type="NCBI Taxonomy" id="518825"/>
    <lineage>
        <taxon>Bacteria</taxon>
        <taxon>Pseudomonadati</taxon>
        <taxon>Pseudomonadota</taxon>
        <taxon>Alphaproteobacteria</taxon>
        <taxon>Hyphomicrobiales</taxon>
        <taxon>Xanthobacteraceae</taxon>
        <taxon>Ancylobacter</taxon>
    </lineage>
</organism>
<evidence type="ECO:0000259" key="1">
    <source>
        <dbReference type="Pfam" id="PF04471"/>
    </source>
</evidence>
<dbReference type="Proteomes" id="UP001143370">
    <property type="component" value="Unassembled WGS sequence"/>
</dbReference>
<sequence length="470" mass="51331">MAVQRSDLPFGSEFSPSQIELPHLLELVQQNNGNWRSLEAAILAKYFSGHSARPGGGEGEGGSYNRAKLANNCKLGLIAYGIIDREGAFTEVGDKLYGLRGDEVALYEELGRHILLNLRGMTLVQCLQDMVAAGEEITLDSLREALAERGVHFPRGGKHPSMMRLWLAKSGIIVGSRWQVNPIRLRAVLGVDPADFPALAQFTPQQRSFLLALANTSITTPQPANEIARLAAATYGVRFPDKSLPQQVLNALKNAGYIEATKTTTGRGAKPFLVAPTPKLKAEILGPLLEQLKGQVDPKLVDLLTKPLVDIVEEIKSPHRYTAGMALEALAFKLMRSLAMDYVATRLRASSTGGAEIDLIFQSSRLVYSRWQVQCKNTARVALDDVAKEVGLTHFLKSTVIVIVTTGEVGSEARRYANRIMSDSNLAIVMIDRTDLEGISANPAYLIDAFRREAEHAMTLKKIDLGDSGE</sequence>
<dbReference type="InterPro" id="IPR011335">
    <property type="entry name" value="Restrct_endonuc-II-like"/>
</dbReference>
<accession>A0A9W6J6H2</accession>
<dbReference type="GO" id="GO:0003677">
    <property type="term" value="F:DNA binding"/>
    <property type="evidence" value="ECO:0007669"/>
    <property type="project" value="InterPro"/>
</dbReference>
<protein>
    <recommendedName>
        <fullName evidence="1">Restriction endonuclease type IV Mrr domain-containing protein</fullName>
    </recommendedName>
</protein>
<feature type="domain" description="Restriction endonuclease type IV Mrr" evidence="1">
    <location>
        <begin position="327"/>
        <end position="436"/>
    </location>
</feature>
<reference evidence="2" key="1">
    <citation type="journal article" date="2014" name="Int. J. Syst. Evol. Microbiol.">
        <title>Complete genome sequence of Corynebacterium casei LMG S-19264T (=DSM 44701T), isolated from a smear-ripened cheese.</title>
        <authorList>
            <consortium name="US DOE Joint Genome Institute (JGI-PGF)"/>
            <person name="Walter F."/>
            <person name="Albersmeier A."/>
            <person name="Kalinowski J."/>
            <person name="Ruckert C."/>
        </authorList>
    </citation>
    <scope>NUCLEOTIDE SEQUENCE</scope>
    <source>
        <strain evidence="2">VKM B-2484</strain>
    </source>
</reference>
<dbReference type="Pfam" id="PF04471">
    <property type="entry name" value="Mrr_cat"/>
    <property type="match status" value="1"/>
</dbReference>
<comment type="caution">
    <text evidence="2">The sequence shown here is derived from an EMBL/GenBank/DDBJ whole genome shotgun (WGS) entry which is preliminary data.</text>
</comment>
<proteinExistence type="predicted"/>
<evidence type="ECO:0000313" key="3">
    <source>
        <dbReference type="Proteomes" id="UP001143370"/>
    </source>
</evidence>
<dbReference type="AlphaFoldDB" id="A0A9W6J6H2"/>
<evidence type="ECO:0000313" key="2">
    <source>
        <dbReference type="EMBL" id="GLK71730.1"/>
    </source>
</evidence>
<dbReference type="GO" id="GO:0009307">
    <property type="term" value="P:DNA restriction-modification system"/>
    <property type="evidence" value="ECO:0007669"/>
    <property type="project" value="InterPro"/>
</dbReference>
<dbReference type="RefSeq" id="WP_213373066.1">
    <property type="nucleotide sequence ID" value="NZ_BSFJ01000005.1"/>
</dbReference>
<dbReference type="GO" id="GO:0004519">
    <property type="term" value="F:endonuclease activity"/>
    <property type="evidence" value="ECO:0007669"/>
    <property type="project" value="InterPro"/>
</dbReference>